<evidence type="ECO:0000256" key="6">
    <source>
        <dbReference type="ARBA" id="ARBA00023242"/>
    </source>
</evidence>
<dbReference type="NCBIfam" id="TIGR01557">
    <property type="entry name" value="myb_SHAQKYF"/>
    <property type="match status" value="1"/>
</dbReference>
<dbReference type="InterPro" id="IPR044847">
    <property type="entry name" value="KAN_fam"/>
</dbReference>
<comment type="subcellular location">
    <subcellularLocation>
        <location evidence="1">Nucleus</location>
    </subcellularLocation>
</comment>
<protein>
    <recommendedName>
        <fullName evidence="8">Myb-like domain-containing protein</fullName>
    </recommendedName>
</protein>
<evidence type="ECO:0000256" key="2">
    <source>
        <dbReference type="ARBA" id="ARBA00022473"/>
    </source>
</evidence>
<dbReference type="GO" id="GO:0006355">
    <property type="term" value="P:regulation of DNA-templated transcription"/>
    <property type="evidence" value="ECO:0007669"/>
    <property type="project" value="InterPro"/>
</dbReference>
<keyword evidence="2" id="KW-0217">Developmental protein</keyword>
<keyword evidence="4" id="KW-0805">Transcription regulation</keyword>
<feature type="compositionally biased region" description="Basic and acidic residues" evidence="7">
    <location>
        <begin position="343"/>
        <end position="352"/>
    </location>
</feature>
<dbReference type="AlphaFoldDB" id="A0A218VRF3"/>
<feature type="compositionally biased region" description="Low complexity" evidence="7">
    <location>
        <begin position="25"/>
        <end position="35"/>
    </location>
</feature>
<evidence type="ECO:0000259" key="8">
    <source>
        <dbReference type="Pfam" id="PF00249"/>
    </source>
</evidence>
<evidence type="ECO:0000256" key="4">
    <source>
        <dbReference type="ARBA" id="ARBA00023015"/>
    </source>
</evidence>
<name>A0A218VRF3_PUNGR</name>
<evidence type="ECO:0000313" key="10">
    <source>
        <dbReference type="Proteomes" id="UP000197138"/>
    </source>
</evidence>
<dbReference type="EMBL" id="MTKT01006319">
    <property type="protein sequence ID" value="OWM62670.1"/>
    <property type="molecule type" value="Genomic_DNA"/>
</dbReference>
<dbReference type="Proteomes" id="UP000197138">
    <property type="component" value="Unassembled WGS sequence"/>
</dbReference>
<keyword evidence="6" id="KW-0539">Nucleus</keyword>
<accession>A0A218VRF3</accession>
<evidence type="ECO:0000256" key="3">
    <source>
        <dbReference type="ARBA" id="ARBA00022782"/>
    </source>
</evidence>
<feature type="compositionally biased region" description="Polar residues" evidence="7">
    <location>
        <begin position="308"/>
        <end position="342"/>
    </location>
</feature>
<dbReference type="PANTHER" id="PTHR31496:SF53">
    <property type="entry name" value="MYB-LIKE DOMAIN-CONTAINING PROTEIN"/>
    <property type="match status" value="1"/>
</dbReference>
<organism evidence="9 10">
    <name type="scientific">Punica granatum</name>
    <name type="common">Pomegranate</name>
    <dbReference type="NCBI Taxonomy" id="22663"/>
    <lineage>
        <taxon>Eukaryota</taxon>
        <taxon>Viridiplantae</taxon>
        <taxon>Streptophyta</taxon>
        <taxon>Embryophyta</taxon>
        <taxon>Tracheophyta</taxon>
        <taxon>Spermatophyta</taxon>
        <taxon>Magnoliopsida</taxon>
        <taxon>eudicotyledons</taxon>
        <taxon>Gunneridae</taxon>
        <taxon>Pentapetalae</taxon>
        <taxon>rosids</taxon>
        <taxon>malvids</taxon>
        <taxon>Myrtales</taxon>
        <taxon>Lythraceae</taxon>
        <taxon>Punica</taxon>
    </lineage>
</organism>
<dbReference type="InterPro" id="IPR006447">
    <property type="entry name" value="Myb_dom_plants"/>
</dbReference>
<dbReference type="FunFam" id="1.10.10.60:FF:000002">
    <property type="entry name" value="Myb family transcription factor"/>
    <property type="match status" value="1"/>
</dbReference>
<dbReference type="GO" id="GO:0010158">
    <property type="term" value="P:abaxial cell fate specification"/>
    <property type="evidence" value="ECO:0007669"/>
    <property type="project" value="InterPro"/>
</dbReference>
<evidence type="ECO:0000313" key="9">
    <source>
        <dbReference type="EMBL" id="OWM62670.1"/>
    </source>
</evidence>
<evidence type="ECO:0000256" key="7">
    <source>
        <dbReference type="SAM" id="MobiDB-lite"/>
    </source>
</evidence>
<sequence length="390" mass="42938">MLRGGNFRERFTDTIPIPDLSLHISPPNSTPSSTSTERDSSTNFDIWGRFDSLNGCALKSPHSDGSTVKEADTELSLASNSFPSSHLEAESPWRSSEEHDIDGFFKKRNMSRHGIDSLLGVSDKLQPIIGTPVYNSNNTASCSNTWFPFSPPSPADYNGYFPKAYPAFANPTTGPRLGNGMRLMENIIKSQQQLQYYGGGGNLDFSSNSRLKFMPKPQNNRRNMRAPRMRWTTSLHARFVHAVELLGGHERATPKSVLELMDVKDLTLAHVKSHLQMYRTVKNTDKAAASSDGSGDDDFLPPAKSVPPNGTYSLPNQRGASNGSLEHNNTGYSSVNMWSNSSREGDPMKLRAETLTSLRQSEEDDSFHQPKFIGGSNRGIGSGPSLEFSL</sequence>
<feature type="region of interest" description="Disordered" evidence="7">
    <location>
        <begin position="18"/>
        <end position="40"/>
    </location>
</feature>
<reference evidence="10" key="1">
    <citation type="journal article" date="2017" name="Plant J.">
        <title>The pomegranate (Punica granatum L.) genome and the genomics of punicalagin biosynthesis.</title>
        <authorList>
            <person name="Qin G."/>
            <person name="Xu C."/>
            <person name="Ming R."/>
            <person name="Tang H."/>
            <person name="Guyot R."/>
            <person name="Kramer E.M."/>
            <person name="Hu Y."/>
            <person name="Yi X."/>
            <person name="Qi Y."/>
            <person name="Xu X."/>
            <person name="Gao Z."/>
            <person name="Pan H."/>
            <person name="Jian J."/>
            <person name="Tian Y."/>
            <person name="Yue Z."/>
            <person name="Xu Y."/>
        </authorList>
    </citation>
    <scope>NUCLEOTIDE SEQUENCE [LARGE SCALE GENOMIC DNA]</scope>
    <source>
        <strain evidence="10">cv. Dabenzi</strain>
    </source>
</reference>
<keyword evidence="5" id="KW-0804">Transcription</keyword>
<dbReference type="GO" id="GO:0005634">
    <property type="term" value="C:nucleus"/>
    <property type="evidence" value="ECO:0007669"/>
    <property type="project" value="UniProtKB-SubCell"/>
</dbReference>
<dbReference type="Pfam" id="PF00249">
    <property type="entry name" value="Myb_DNA-binding"/>
    <property type="match status" value="1"/>
</dbReference>
<dbReference type="GO" id="GO:0000976">
    <property type="term" value="F:transcription cis-regulatory region binding"/>
    <property type="evidence" value="ECO:0007669"/>
    <property type="project" value="InterPro"/>
</dbReference>
<feature type="domain" description="Myb-like" evidence="8">
    <location>
        <begin position="228"/>
        <end position="279"/>
    </location>
</feature>
<dbReference type="InterPro" id="IPR001005">
    <property type="entry name" value="SANT/Myb"/>
</dbReference>
<evidence type="ECO:0000256" key="5">
    <source>
        <dbReference type="ARBA" id="ARBA00023163"/>
    </source>
</evidence>
<comment type="caution">
    <text evidence="9">The sequence shown here is derived from an EMBL/GenBank/DDBJ whole genome shotgun (WGS) entry which is preliminary data.</text>
</comment>
<dbReference type="PANTHER" id="PTHR31496">
    <property type="entry name" value="TRANSCRIPTION FACTOR KAN2-RELATED"/>
    <property type="match status" value="1"/>
</dbReference>
<keyword evidence="3" id="KW-0221">Differentiation</keyword>
<dbReference type="SUPFAM" id="SSF46689">
    <property type="entry name" value="Homeodomain-like"/>
    <property type="match status" value="1"/>
</dbReference>
<gene>
    <name evidence="9" type="ORF">CDL15_Pgr019964</name>
</gene>
<dbReference type="InterPro" id="IPR009057">
    <property type="entry name" value="Homeodomain-like_sf"/>
</dbReference>
<evidence type="ECO:0000256" key="1">
    <source>
        <dbReference type="ARBA" id="ARBA00004123"/>
    </source>
</evidence>
<proteinExistence type="predicted"/>
<dbReference type="Gene3D" id="1.10.10.60">
    <property type="entry name" value="Homeodomain-like"/>
    <property type="match status" value="1"/>
</dbReference>
<feature type="region of interest" description="Disordered" evidence="7">
    <location>
        <begin position="286"/>
        <end position="390"/>
    </location>
</feature>